<dbReference type="AlphaFoldDB" id="A0A9P0FVE7"/>
<proteinExistence type="inferred from homology"/>
<dbReference type="GO" id="GO:0016042">
    <property type="term" value="P:lipid catabolic process"/>
    <property type="evidence" value="ECO:0007669"/>
    <property type="project" value="TreeGrafter"/>
</dbReference>
<dbReference type="EMBL" id="LR824023">
    <property type="protein sequence ID" value="CAH0593978.1"/>
    <property type="molecule type" value="Genomic_DNA"/>
</dbReference>
<dbReference type="InterPro" id="IPR013818">
    <property type="entry name" value="Lipase"/>
</dbReference>
<feature type="signal peptide" evidence="5">
    <location>
        <begin position="1"/>
        <end position="31"/>
    </location>
</feature>
<organism evidence="7 8">
    <name type="scientific">Chrysodeixis includens</name>
    <name type="common">Soybean looper</name>
    <name type="synonym">Pseudoplusia includens</name>
    <dbReference type="NCBI Taxonomy" id="689277"/>
    <lineage>
        <taxon>Eukaryota</taxon>
        <taxon>Metazoa</taxon>
        <taxon>Ecdysozoa</taxon>
        <taxon>Arthropoda</taxon>
        <taxon>Hexapoda</taxon>
        <taxon>Insecta</taxon>
        <taxon>Pterygota</taxon>
        <taxon>Neoptera</taxon>
        <taxon>Endopterygota</taxon>
        <taxon>Lepidoptera</taxon>
        <taxon>Glossata</taxon>
        <taxon>Ditrysia</taxon>
        <taxon>Noctuoidea</taxon>
        <taxon>Noctuidae</taxon>
        <taxon>Plusiinae</taxon>
        <taxon>Chrysodeixis</taxon>
    </lineage>
</organism>
<dbReference type="Pfam" id="PF00151">
    <property type="entry name" value="Lipase"/>
    <property type="match status" value="1"/>
</dbReference>
<evidence type="ECO:0000256" key="4">
    <source>
        <dbReference type="RuleBase" id="RU004262"/>
    </source>
</evidence>
<dbReference type="GO" id="GO:0016298">
    <property type="term" value="F:lipase activity"/>
    <property type="evidence" value="ECO:0007669"/>
    <property type="project" value="InterPro"/>
</dbReference>
<evidence type="ECO:0000256" key="1">
    <source>
        <dbReference type="ARBA" id="ARBA00004613"/>
    </source>
</evidence>
<evidence type="ECO:0000313" key="8">
    <source>
        <dbReference type="Proteomes" id="UP001154114"/>
    </source>
</evidence>
<evidence type="ECO:0000256" key="3">
    <source>
        <dbReference type="ARBA" id="ARBA00022525"/>
    </source>
</evidence>
<feature type="domain" description="Lipase" evidence="6">
    <location>
        <begin position="127"/>
        <end position="344"/>
    </location>
</feature>
<accession>A0A9P0FVE7</accession>
<evidence type="ECO:0000256" key="5">
    <source>
        <dbReference type="SAM" id="SignalP"/>
    </source>
</evidence>
<comment type="similarity">
    <text evidence="2 4">Belongs to the AB hydrolase superfamily. Lipase family.</text>
</comment>
<dbReference type="OrthoDB" id="199913at2759"/>
<keyword evidence="3" id="KW-0964">Secreted</keyword>
<gene>
    <name evidence="7" type="ORF">CINC_LOCUS6001</name>
</gene>
<feature type="chain" id="PRO_5040376916" description="Lipase domain-containing protein" evidence="5">
    <location>
        <begin position="32"/>
        <end position="380"/>
    </location>
</feature>
<dbReference type="InterPro" id="IPR029058">
    <property type="entry name" value="AB_hydrolase_fold"/>
</dbReference>
<protein>
    <recommendedName>
        <fullName evidence="6">Lipase domain-containing protein</fullName>
    </recommendedName>
</protein>
<evidence type="ECO:0000313" key="7">
    <source>
        <dbReference type="EMBL" id="CAH0593978.1"/>
    </source>
</evidence>
<dbReference type="PANTHER" id="PTHR11610:SF169">
    <property type="entry name" value="GH15759P-RELATED"/>
    <property type="match status" value="1"/>
</dbReference>
<dbReference type="GO" id="GO:0005615">
    <property type="term" value="C:extracellular space"/>
    <property type="evidence" value="ECO:0007669"/>
    <property type="project" value="TreeGrafter"/>
</dbReference>
<evidence type="ECO:0000259" key="6">
    <source>
        <dbReference type="Pfam" id="PF00151"/>
    </source>
</evidence>
<keyword evidence="8" id="KW-1185">Reference proteome</keyword>
<keyword evidence="5" id="KW-0732">Signal</keyword>
<name>A0A9P0FVE7_CHRIL</name>
<dbReference type="InterPro" id="IPR000734">
    <property type="entry name" value="TAG_lipase"/>
</dbReference>
<dbReference type="PRINTS" id="PR00821">
    <property type="entry name" value="TAGLIPASE"/>
</dbReference>
<dbReference type="SUPFAM" id="SSF53474">
    <property type="entry name" value="alpha/beta-Hydrolases"/>
    <property type="match status" value="1"/>
</dbReference>
<dbReference type="Gene3D" id="3.40.50.1820">
    <property type="entry name" value="alpha/beta hydrolase"/>
    <property type="match status" value="1"/>
</dbReference>
<evidence type="ECO:0000256" key="2">
    <source>
        <dbReference type="ARBA" id="ARBA00010701"/>
    </source>
</evidence>
<dbReference type="Proteomes" id="UP001154114">
    <property type="component" value="Chromosome 20"/>
</dbReference>
<reference evidence="7" key="1">
    <citation type="submission" date="2021-12" db="EMBL/GenBank/DDBJ databases">
        <authorList>
            <person name="King R."/>
        </authorList>
    </citation>
    <scope>NUCLEOTIDE SEQUENCE</scope>
</reference>
<dbReference type="GO" id="GO:0017171">
    <property type="term" value="F:serine hydrolase activity"/>
    <property type="evidence" value="ECO:0007669"/>
    <property type="project" value="TreeGrafter"/>
</dbReference>
<comment type="subcellular location">
    <subcellularLocation>
        <location evidence="1">Secreted</location>
    </subcellularLocation>
</comment>
<sequence length="380" mass="41084">MRRARKAARAPPSSAPAAAVLAVLTLAAVLAGRPGTAATAALDHGVPEPDTLAALGGILPPIVAENFDELVKAASATCEALPRQLLFPRTTAPQLPLTEVVQYTRRARRSHRVLSAHRTLRAPPGERVVLYVPGWWNTPADASSQAIVKALMTRHRSVLLLDTRLSFCRGYISAVSSINPLSQLLYSFVKNLHKKGHPMSSIHLIGFSLGAHVAGMTGKLVKKKLNATIGQITALDPARPCFARAEHRLERGDAEFVQVIHSSAGVLGIEEPLGHADVYVNGVPGKHPECEHKAISLECDHAQAWKLFAASAVNEKVLMGRQCATWSELLQNKCSGNETQLGYACRPDAHGMFLYKSRLKSKPAPAPQKPSRALRWPLAW</sequence>
<dbReference type="PANTHER" id="PTHR11610">
    <property type="entry name" value="LIPASE"/>
    <property type="match status" value="1"/>
</dbReference>